<dbReference type="AlphaFoldDB" id="A0A3M7PLF6"/>
<dbReference type="EMBL" id="REGN01009986">
    <property type="protein sequence ID" value="RMZ99941.1"/>
    <property type="molecule type" value="Genomic_DNA"/>
</dbReference>
<sequence length="119" mass="12916">MDEPNGPPVVIVGGVGGPKRPFPVYDTLLVPNNPVENRELGLRSREEVPKTGFVCEPKLLVEVLGVVVVVEKLEQLKGFAAVEDELNRLLEPKPLEADCTEAPKIPEEVPKPDVVCGNL</sequence>
<gene>
    <name evidence="1" type="ORF">BpHYR1_007229</name>
</gene>
<reference evidence="1 2" key="1">
    <citation type="journal article" date="2018" name="Sci. Rep.">
        <title>Genomic signatures of local adaptation to the degree of environmental predictability in rotifers.</title>
        <authorList>
            <person name="Franch-Gras L."/>
            <person name="Hahn C."/>
            <person name="Garcia-Roger E.M."/>
            <person name="Carmona M.J."/>
            <person name="Serra M."/>
            <person name="Gomez A."/>
        </authorList>
    </citation>
    <scope>NUCLEOTIDE SEQUENCE [LARGE SCALE GENOMIC DNA]</scope>
    <source>
        <strain evidence="1">HYR1</strain>
    </source>
</reference>
<evidence type="ECO:0000313" key="2">
    <source>
        <dbReference type="Proteomes" id="UP000276133"/>
    </source>
</evidence>
<protein>
    <submittedName>
        <fullName evidence="1">Uncharacterized protein</fullName>
    </submittedName>
</protein>
<keyword evidence="2" id="KW-1185">Reference proteome</keyword>
<comment type="caution">
    <text evidence="1">The sequence shown here is derived from an EMBL/GenBank/DDBJ whole genome shotgun (WGS) entry which is preliminary data.</text>
</comment>
<evidence type="ECO:0000313" key="1">
    <source>
        <dbReference type="EMBL" id="RMZ99941.1"/>
    </source>
</evidence>
<accession>A0A3M7PLF6</accession>
<dbReference type="Proteomes" id="UP000276133">
    <property type="component" value="Unassembled WGS sequence"/>
</dbReference>
<name>A0A3M7PLF6_BRAPC</name>
<feature type="non-terminal residue" evidence="1">
    <location>
        <position position="119"/>
    </location>
</feature>
<proteinExistence type="predicted"/>
<organism evidence="1 2">
    <name type="scientific">Brachionus plicatilis</name>
    <name type="common">Marine rotifer</name>
    <name type="synonym">Brachionus muelleri</name>
    <dbReference type="NCBI Taxonomy" id="10195"/>
    <lineage>
        <taxon>Eukaryota</taxon>
        <taxon>Metazoa</taxon>
        <taxon>Spiralia</taxon>
        <taxon>Gnathifera</taxon>
        <taxon>Rotifera</taxon>
        <taxon>Eurotatoria</taxon>
        <taxon>Monogononta</taxon>
        <taxon>Pseudotrocha</taxon>
        <taxon>Ploima</taxon>
        <taxon>Brachionidae</taxon>
        <taxon>Brachionus</taxon>
    </lineage>
</organism>